<dbReference type="Proteomes" id="UP000193781">
    <property type="component" value="Unassembled WGS sequence"/>
</dbReference>
<name>A0A1X1ZMK0_9MYCO</name>
<protein>
    <submittedName>
        <fullName evidence="1">Uncharacterized protein</fullName>
    </submittedName>
</protein>
<keyword evidence="2" id="KW-1185">Reference proteome</keyword>
<evidence type="ECO:0000313" key="2">
    <source>
        <dbReference type="Proteomes" id="UP000193781"/>
    </source>
</evidence>
<evidence type="ECO:0000313" key="1">
    <source>
        <dbReference type="EMBL" id="ORW24563.1"/>
    </source>
</evidence>
<sequence length="70" mass="7757">MTNFRNDVDTALQAALSVLGPVDSATLKQLPESDRFTYALGEAAVAIAYSLRQLAAMREDELDERKVRRS</sequence>
<accession>A0A1X1ZMK0</accession>
<dbReference type="RefSeq" id="WP_085164730.1">
    <property type="nucleotide sequence ID" value="NZ_LQPH01000109.1"/>
</dbReference>
<dbReference type="EMBL" id="LQPH01000109">
    <property type="protein sequence ID" value="ORW24563.1"/>
    <property type="molecule type" value="Genomic_DNA"/>
</dbReference>
<proteinExistence type="predicted"/>
<comment type="caution">
    <text evidence="1">The sequence shown here is derived from an EMBL/GenBank/DDBJ whole genome shotgun (WGS) entry which is preliminary data.</text>
</comment>
<organism evidence="1 2">
    <name type="scientific">Mycobacterium nebraskense</name>
    <dbReference type="NCBI Taxonomy" id="244292"/>
    <lineage>
        <taxon>Bacteria</taxon>
        <taxon>Bacillati</taxon>
        <taxon>Actinomycetota</taxon>
        <taxon>Actinomycetes</taxon>
        <taxon>Mycobacteriales</taxon>
        <taxon>Mycobacteriaceae</taxon>
        <taxon>Mycobacterium</taxon>
    </lineage>
</organism>
<reference evidence="1 2" key="1">
    <citation type="submission" date="2016-01" db="EMBL/GenBank/DDBJ databases">
        <title>The new phylogeny of the genus Mycobacterium.</title>
        <authorList>
            <person name="Tarcisio F."/>
            <person name="Conor M."/>
            <person name="Antonella G."/>
            <person name="Elisabetta G."/>
            <person name="Giulia F.S."/>
            <person name="Sara T."/>
            <person name="Anna F."/>
            <person name="Clotilde B."/>
            <person name="Roberto B."/>
            <person name="Veronica D.S."/>
            <person name="Fabio R."/>
            <person name="Monica P."/>
            <person name="Olivier J."/>
            <person name="Enrico T."/>
            <person name="Nicola S."/>
        </authorList>
    </citation>
    <scope>NUCLEOTIDE SEQUENCE [LARGE SCALE GENOMIC DNA]</scope>
    <source>
        <strain evidence="1 2">DSM 44803</strain>
    </source>
</reference>
<dbReference type="AlphaFoldDB" id="A0A1X1ZMK0"/>
<gene>
    <name evidence="1" type="ORF">AWC17_03200</name>
</gene>